<evidence type="ECO:0000313" key="2">
    <source>
        <dbReference type="Proteomes" id="UP000198520"/>
    </source>
</evidence>
<reference evidence="2" key="1">
    <citation type="submission" date="2016-10" db="EMBL/GenBank/DDBJ databases">
        <authorList>
            <person name="Varghese N."/>
            <person name="Submissions S."/>
        </authorList>
    </citation>
    <scope>NUCLEOTIDE SEQUENCE [LARGE SCALE GENOMIC DNA]</scope>
    <source>
        <strain evidence="2">DSM 19083</strain>
    </source>
</reference>
<dbReference type="PROSITE" id="PS51257">
    <property type="entry name" value="PROKAR_LIPOPROTEIN"/>
    <property type="match status" value="1"/>
</dbReference>
<keyword evidence="2" id="KW-1185">Reference proteome</keyword>
<dbReference type="Proteomes" id="UP000198520">
    <property type="component" value="Unassembled WGS sequence"/>
</dbReference>
<organism evidence="1 2">
    <name type="scientific">Flavimobilis marinus</name>
    <dbReference type="NCBI Taxonomy" id="285351"/>
    <lineage>
        <taxon>Bacteria</taxon>
        <taxon>Bacillati</taxon>
        <taxon>Actinomycetota</taxon>
        <taxon>Actinomycetes</taxon>
        <taxon>Micrococcales</taxon>
        <taxon>Jonesiaceae</taxon>
        <taxon>Flavimobilis</taxon>
    </lineage>
</organism>
<evidence type="ECO:0000313" key="1">
    <source>
        <dbReference type="EMBL" id="SFF21832.1"/>
    </source>
</evidence>
<name>A0A1I2GWM4_9MICO</name>
<protein>
    <submittedName>
        <fullName evidence="1">Uncharacterized protein</fullName>
    </submittedName>
</protein>
<dbReference type="RefSeq" id="WP_093378135.1">
    <property type="nucleotide sequence ID" value="NZ_BNAN01000003.1"/>
</dbReference>
<gene>
    <name evidence="1" type="ORF">SAMN04488035_2036</name>
</gene>
<dbReference type="OrthoDB" id="3239891at2"/>
<dbReference type="EMBL" id="FONZ01000003">
    <property type="protein sequence ID" value="SFF21832.1"/>
    <property type="molecule type" value="Genomic_DNA"/>
</dbReference>
<sequence>MRRSGWWISVGLVLGLVACSSDPRSLPPDAPLADLVEGFSGCGNAAIDRPDPAGYLATVDAWIEVASIEPWAGTPEFGPEHWEHYTVVAADGRTHADLGMGNADVPAVEWSLTHSFPAWLAVDRDREGVDGTGTYVAYTLSLAESGAFFPGFCMDAYLRSAVAAVTDDVDATLRSLPSLSGPEIEALVLPGDPG</sequence>
<accession>A0A1I2GWM4</accession>
<proteinExistence type="predicted"/>
<dbReference type="AlphaFoldDB" id="A0A1I2GWM4"/>